<feature type="domain" description="SET" evidence="2">
    <location>
        <begin position="96"/>
        <end position="397"/>
    </location>
</feature>
<name>A0A9W7A308_9STRA</name>
<evidence type="ECO:0000256" key="1">
    <source>
        <dbReference type="SAM" id="MobiDB-lite"/>
    </source>
</evidence>
<dbReference type="Proteomes" id="UP001162640">
    <property type="component" value="Unassembled WGS sequence"/>
</dbReference>
<dbReference type="SUPFAM" id="SSF82199">
    <property type="entry name" value="SET domain"/>
    <property type="match status" value="1"/>
</dbReference>
<organism evidence="3 4">
    <name type="scientific">Triparma laevis f. inornata</name>
    <dbReference type="NCBI Taxonomy" id="1714386"/>
    <lineage>
        <taxon>Eukaryota</taxon>
        <taxon>Sar</taxon>
        <taxon>Stramenopiles</taxon>
        <taxon>Ochrophyta</taxon>
        <taxon>Bolidophyceae</taxon>
        <taxon>Parmales</taxon>
        <taxon>Triparmaceae</taxon>
        <taxon>Triparma</taxon>
    </lineage>
</organism>
<evidence type="ECO:0000313" key="4">
    <source>
        <dbReference type="Proteomes" id="UP001162640"/>
    </source>
</evidence>
<dbReference type="PANTHER" id="PTHR12197">
    <property type="entry name" value="HISTONE-LYSINE N-METHYLTRANSFERASE SMYD"/>
    <property type="match status" value="1"/>
</dbReference>
<dbReference type="PROSITE" id="PS50280">
    <property type="entry name" value="SET"/>
    <property type="match status" value="1"/>
</dbReference>
<evidence type="ECO:0000259" key="2">
    <source>
        <dbReference type="PROSITE" id="PS50280"/>
    </source>
</evidence>
<evidence type="ECO:0000313" key="3">
    <source>
        <dbReference type="EMBL" id="GMH64932.1"/>
    </source>
</evidence>
<sequence length="432" mass="48364">MNCDVEDDFLTMSDSDSDSIDVCNALLFGLTNFDLSNEPDDPNNNAPTPLPSTSPSSTSLLPPPPSIPLIPPTPLPLPSPTTSRAFTLTPSGPSPPPLTSLTSPSTGSFLTSSKLIKKGSIIFTEKSYLTSSSSEIKHCAQCYTSLEPSIPEVLYEELWPDSDFVGCESISSCGIKFCNDSCSNKFRLRLPSTMSCCNYSEIKSNFKNHHQMNVLNLSFDLFLKKIVDEQDSTIISQLCGEADDNIKDLNSCSEFYDEFYEGVKEFIEEDKGFLLFKRCLAIVFRNGFGFCTKSPFSEYYSNLIRKFGRDSEEHVNAIKSVTRTIDSQRELSERGDQDVIDSKVRVECNCLFTYLAKMNHSCTPNAEVRSGGFKDDVVDVFAVKDIKKGEEVTISYIKGIKGGGERRDWIKRRRELEERYCFVCRCEVCLKI</sequence>
<dbReference type="Gene3D" id="2.170.270.10">
    <property type="entry name" value="SET domain"/>
    <property type="match status" value="1"/>
</dbReference>
<dbReference type="EMBL" id="BLQM01000110">
    <property type="protein sequence ID" value="GMH64932.1"/>
    <property type="molecule type" value="Genomic_DNA"/>
</dbReference>
<dbReference type="InterPro" id="IPR046341">
    <property type="entry name" value="SET_dom_sf"/>
</dbReference>
<dbReference type="AlphaFoldDB" id="A0A9W7A308"/>
<gene>
    <name evidence="3" type="ORF">TL16_g04077</name>
</gene>
<accession>A0A9W7A308</accession>
<proteinExistence type="predicted"/>
<reference evidence="4" key="1">
    <citation type="journal article" date="2023" name="Commun. Biol.">
        <title>Genome analysis of Parmales, the sister group of diatoms, reveals the evolutionary specialization of diatoms from phago-mixotrophs to photoautotrophs.</title>
        <authorList>
            <person name="Ban H."/>
            <person name="Sato S."/>
            <person name="Yoshikawa S."/>
            <person name="Yamada K."/>
            <person name="Nakamura Y."/>
            <person name="Ichinomiya M."/>
            <person name="Sato N."/>
            <person name="Blanc-Mathieu R."/>
            <person name="Endo H."/>
            <person name="Kuwata A."/>
            <person name="Ogata H."/>
        </authorList>
    </citation>
    <scope>NUCLEOTIDE SEQUENCE [LARGE SCALE GENOMIC DNA]</scope>
</reference>
<feature type="compositionally biased region" description="Pro residues" evidence="1">
    <location>
        <begin position="61"/>
        <end position="79"/>
    </location>
</feature>
<feature type="compositionally biased region" description="Low complexity" evidence="1">
    <location>
        <begin position="51"/>
        <end position="60"/>
    </location>
</feature>
<dbReference type="InterPro" id="IPR001214">
    <property type="entry name" value="SET_dom"/>
</dbReference>
<comment type="caution">
    <text evidence="3">The sequence shown here is derived from an EMBL/GenBank/DDBJ whole genome shotgun (WGS) entry which is preliminary data.</text>
</comment>
<dbReference type="InterPro" id="IPR050869">
    <property type="entry name" value="H3K4_H4K5_MeTrfase"/>
</dbReference>
<protein>
    <recommendedName>
        <fullName evidence="2">SET domain-containing protein</fullName>
    </recommendedName>
</protein>
<feature type="compositionally biased region" description="Low complexity" evidence="1">
    <location>
        <begin position="80"/>
        <end position="91"/>
    </location>
</feature>
<dbReference type="CDD" id="cd20071">
    <property type="entry name" value="SET_SMYD"/>
    <property type="match status" value="1"/>
</dbReference>
<feature type="region of interest" description="Disordered" evidence="1">
    <location>
        <begin position="37"/>
        <end position="105"/>
    </location>
</feature>
<dbReference type="Pfam" id="PF00856">
    <property type="entry name" value="SET"/>
    <property type="match status" value="1"/>
</dbReference>